<organism evidence="3 4">
    <name type="scientific">Pedobacter nutrimenti</name>
    <dbReference type="NCBI Taxonomy" id="1241337"/>
    <lineage>
        <taxon>Bacteria</taxon>
        <taxon>Pseudomonadati</taxon>
        <taxon>Bacteroidota</taxon>
        <taxon>Sphingobacteriia</taxon>
        <taxon>Sphingobacteriales</taxon>
        <taxon>Sphingobacteriaceae</taxon>
        <taxon>Pedobacter</taxon>
    </lineage>
</organism>
<evidence type="ECO:0000256" key="1">
    <source>
        <dbReference type="SAM" id="SignalP"/>
    </source>
</evidence>
<feature type="domain" description="DUF4136" evidence="2">
    <location>
        <begin position="27"/>
        <end position="206"/>
    </location>
</feature>
<feature type="signal peptide" evidence="1">
    <location>
        <begin position="1"/>
        <end position="22"/>
    </location>
</feature>
<evidence type="ECO:0000313" key="3">
    <source>
        <dbReference type="EMBL" id="PYF74649.1"/>
    </source>
</evidence>
<dbReference type="OrthoDB" id="118896at2"/>
<keyword evidence="1" id="KW-0732">Signal</keyword>
<dbReference type="Proteomes" id="UP000248198">
    <property type="component" value="Unassembled WGS sequence"/>
</dbReference>
<accession>A0A318USR7</accession>
<dbReference type="RefSeq" id="WP_110829343.1">
    <property type="nucleotide sequence ID" value="NZ_QKLU01000003.1"/>
</dbReference>
<evidence type="ECO:0000259" key="2">
    <source>
        <dbReference type="Pfam" id="PF13590"/>
    </source>
</evidence>
<keyword evidence="4" id="KW-1185">Reference proteome</keyword>
<sequence length="215" mass="25116">MKHKIIYPLILLLHIASGCSTAYNVTYADYDRSVDFALYKTFSWIPNQENDSTAYHNQIIFNNTINYFSHELAARGLMIDNDSPDLLLSLKVTESKKNKTETTGSNFPSYNYNNFYHYRAMSPRNPYFNINPHSYYYHGPFNYSGYTYAYTTRTVEYTHGAITLNVMDRRHKKFIYTATVEADLYDPSVLQKELHPAVHKLLENYPMKVPAKKLK</sequence>
<proteinExistence type="predicted"/>
<name>A0A318USR7_9SPHI</name>
<dbReference type="PROSITE" id="PS51257">
    <property type="entry name" value="PROKAR_LIPOPROTEIN"/>
    <property type="match status" value="1"/>
</dbReference>
<gene>
    <name evidence="3" type="ORF">B0O44_10394</name>
</gene>
<dbReference type="Gene3D" id="3.30.160.670">
    <property type="match status" value="1"/>
</dbReference>
<comment type="caution">
    <text evidence="3">The sequence shown here is derived from an EMBL/GenBank/DDBJ whole genome shotgun (WGS) entry which is preliminary data.</text>
</comment>
<feature type="chain" id="PRO_5016253579" evidence="1">
    <location>
        <begin position="23"/>
        <end position="215"/>
    </location>
</feature>
<reference evidence="3 4" key="1">
    <citation type="submission" date="2018-06" db="EMBL/GenBank/DDBJ databases">
        <title>Genomic Encyclopedia of Archaeal and Bacterial Type Strains, Phase II (KMG-II): from individual species to whole genera.</title>
        <authorList>
            <person name="Goeker M."/>
        </authorList>
    </citation>
    <scope>NUCLEOTIDE SEQUENCE [LARGE SCALE GENOMIC DNA]</scope>
    <source>
        <strain evidence="3 4">DSM 27372</strain>
    </source>
</reference>
<dbReference type="AlphaFoldDB" id="A0A318USR7"/>
<dbReference type="InterPro" id="IPR025411">
    <property type="entry name" value="DUF4136"/>
</dbReference>
<dbReference type="EMBL" id="QKLU01000003">
    <property type="protein sequence ID" value="PYF74649.1"/>
    <property type="molecule type" value="Genomic_DNA"/>
</dbReference>
<evidence type="ECO:0000313" key="4">
    <source>
        <dbReference type="Proteomes" id="UP000248198"/>
    </source>
</evidence>
<protein>
    <submittedName>
        <fullName evidence="3">Uncharacterized protein DUF4136</fullName>
    </submittedName>
</protein>
<dbReference type="Pfam" id="PF13590">
    <property type="entry name" value="DUF4136"/>
    <property type="match status" value="1"/>
</dbReference>